<comment type="caution">
    <text evidence="1">The sequence shown here is derived from an EMBL/GenBank/DDBJ whole genome shotgun (WGS) entry which is preliminary data.</text>
</comment>
<evidence type="ECO:0000313" key="2">
    <source>
        <dbReference type="Proteomes" id="UP000460626"/>
    </source>
</evidence>
<proteinExistence type="predicted"/>
<organism evidence="1 2">
    <name type="scientific">Aurantiacibacter arachoides</name>
    <dbReference type="NCBI Taxonomy" id="1850444"/>
    <lineage>
        <taxon>Bacteria</taxon>
        <taxon>Pseudomonadati</taxon>
        <taxon>Pseudomonadota</taxon>
        <taxon>Alphaproteobacteria</taxon>
        <taxon>Sphingomonadales</taxon>
        <taxon>Erythrobacteraceae</taxon>
        <taxon>Aurantiacibacter</taxon>
    </lineage>
</organism>
<accession>A0A845A4B3</accession>
<evidence type="ECO:0000313" key="1">
    <source>
        <dbReference type="EMBL" id="MXO94262.1"/>
    </source>
</evidence>
<dbReference type="RefSeq" id="WP_131453500.1">
    <property type="nucleotide sequence ID" value="NZ_BMJK01000002.1"/>
</dbReference>
<keyword evidence="2" id="KW-1185">Reference proteome</keyword>
<name>A0A845A4B3_9SPHN</name>
<sequence>MPGISEQYQAVLGTGRPVAAPLASYGEMLREGAGIALAGLRNTVPKGEDLMLQVSRVAIQPFDALNFSLADVRKVAAKYDKEGYDGLAGARFCSVPEVETKIPLMAMDVVALYFGNPPTKIRRGPRRRFVATDSIERSTALTISLNDQRALRAALAAIFYPPLTRTPTGDLLDDNNDRFIKGGSPMERAFVTLMCRSQVSLKKSLIGFGAGKAVVAGAVGHIEHLQRKGCKGRVEVIHRDLVPHFWHSELKRLGFEHLALPMIRYC</sequence>
<dbReference type="EMBL" id="WTYH01000001">
    <property type="protein sequence ID" value="MXO94262.1"/>
    <property type="molecule type" value="Genomic_DNA"/>
</dbReference>
<dbReference type="Proteomes" id="UP000460626">
    <property type="component" value="Unassembled WGS sequence"/>
</dbReference>
<dbReference type="OrthoDB" id="7408042at2"/>
<gene>
    <name evidence="1" type="ORF">GRI62_11715</name>
</gene>
<protein>
    <submittedName>
        <fullName evidence="1">Uncharacterized protein</fullName>
    </submittedName>
</protein>
<dbReference type="AlphaFoldDB" id="A0A845A4B3"/>
<reference evidence="1 2" key="1">
    <citation type="submission" date="2019-12" db="EMBL/GenBank/DDBJ databases">
        <title>Genomic-based taxomic classification of the family Erythrobacteraceae.</title>
        <authorList>
            <person name="Xu L."/>
        </authorList>
    </citation>
    <scope>NUCLEOTIDE SEQUENCE [LARGE SCALE GENOMIC DNA]</scope>
    <source>
        <strain evidence="1 2">RC4-10-4</strain>
    </source>
</reference>